<keyword evidence="1" id="KW-0472">Membrane</keyword>
<proteinExistence type="predicted"/>
<organism evidence="2 3">
    <name type="scientific">Desulfobacca acetoxidans (strain ATCC 700848 / DSM 11109 / ASRB2)</name>
    <dbReference type="NCBI Taxonomy" id="880072"/>
    <lineage>
        <taxon>Bacteria</taxon>
        <taxon>Pseudomonadati</taxon>
        <taxon>Thermodesulfobacteriota</taxon>
        <taxon>Desulfobaccia</taxon>
        <taxon>Desulfobaccales</taxon>
        <taxon>Desulfobaccaceae</taxon>
        <taxon>Desulfobacca</taxon>
    </lineage>
</organism>
<dbReference type="EMBL" id="CP002629">
    <property type="protein sequence ID" value="AEB10542.1"/>
    <property type="molecule type" value="Genomic_DNA"/>
</dbReference>
<protein>
    <submittedName>
        <fullName evidence="2">Uncharacterized protein</fullName>
    </submittedName>
</protein>
<dbReference type="HOGENOM" id="CLU_130444_0_0_7"/>
<dbReference type="NCBIfam" id="NF038038">
    <property type="entry name" value="cytoc_DsrJ"/>
    <property type="match status" value="1"/>
</dbReference>
<evidence type="ECO:0000256" key="1">
    <source>
        <dbReference type="SAM" id="Phobius"/>
    </source>
</evidence>
<keyword evidence="1" id="KW-0812">Transmembrane</keyword>
<gene>
    <name evidence="2" type="ordered locus">Desac_2728</name>
</gene>
<name>F2NDX4_DESAR</name>
<sequence>MEHNGDYKNEFGWFADKPKVPKKLYNIKGILAGLAIFLILVTMPLWKNIGKVVPAPDPKLNTAAIMALPEKNRTCIEDKEFMRANHMLLLVSWRDEAVRNAHRDYINSKGKKYLASLSNNCLECHSNKSQFCDQCHNYVAVVPNCWGCHFEKEKKQVAQSEAK</sequence>
<dbReference type="KEGG" id="dao:Desac_2728"/>
<evidence type="ECO:0000313" key="2">
    <source>
        <dbReference type="EMBL" id="AEB10542.1"/>
    </source>
</evidence>
<dbReference type="eggNOG" id="ENOG5032SEM">
    <property type="taxonomic scope" value="Bacteria"/>
</dbReference>
<keyword evidence="3" id="KW-1185">Reference proteome</keyword>
<accession>F2NDX4</accession>
<dbReference type="InterPro" id="IPR047668">
    <property type="entry name" value="DsrJ"/>
</dbReference>
<dbReference type="RefSeq" id="WP_013707651.1">
    <property type="nucleotide sequence ID" value="NC_015388.1"/>
</dbReference>
<dbReference type="AlphaFoldDB" id="F2NDX4"/>
<reference evidence="3" key="2">
    <citation type="submission" date="2011-03" db="EMBL/GenBank/DDBJ databases">
        <title>The complete genome of Desulfobacca acetoxidans DSM 11109.</title>
        <authorList>
            <consortium name="US DOE Joint Genome Institute (JGI-PGF)"/>
            <person name="Lucas S."/>
            <person name="Copeland A."/>
            <person name="Lapidus A."/>
            <person name="Bruce D."/>
            <person name="Goodwin L."/>
            <person name="Pitluck S."/>
            <person name="Peters L."/>
            <person name="Kyrpides N."/>
            <person name="Mavromatis K."/>
            <person name="Ivanova N."/>
            <person name="Ovchinnikova G."/>
            <person name="Teshima H."/>
            <person name="Detter J.C."/>
            <person name="Han C."/>
            <person name="Land M."/>
            <person name="Hauser L."/>
            <person name="Markowitz V."/>
            <person name="Cheng J.-F."/>
            <person name="Hugenholtz P."/>
            <person name="Woyke T."/>
            <person name="Wu D."/>
            <person name="Spring S."/>
            <person name="Schueler E."/>
            <person name="Brambilla E."/>
            <person name="Klenk H.-P."/>
            <person name="Eisen J.A."/>
        </authorList>
    </citation>
    <scope>NUCLEOTIDE SEQUENCE [LARGE SCALE GENOMIC DNA]</scope>
    <source>
        <strain evidence="3">ATCC 700848 / DSM 11109 / ASRB2</strain>
    </source>
</reference>
<dbReference type="SUPFAM" id="SSF48695">
    <property type="entry name" value="Multiheme cytochromes"/>
    <property type="match status" value="1"/>
</dbReference>
<dbReference type="Proteomes" id="UP000000483">
    <property type="component" value="Chromosome"/>
</dbReference>
<keyword evidence="1" id="KW-1133">Transmembrane helix</keyword>
<dbReference type="STRING" id="880072.Desac_2728"/>
<dbReference type="InterPro" id="IPR036280">
    <property type="entry name" value="Multihaem_cyt_sf"/>
</dbReference>
<feature type="transmembrane region" description="Helical" evidence="1">
    <location>
        <begin position="27"/>
        <end position="46"/>
    </location>
</feature>
<evidence type="ECO:0000313" key="3">
    <source>
        <dbReference type="Proteomes" id="UP000000483"/>
    </source>
</evidence>
<reference evidence="2 3" key="1">
    <citation type="journal article" date="2011" name="Stand. Genomic Sci.">
        <title>Complete genome sequence of the acetate-degrading sulfate reducer Desulfobacca acetoxidans type strain (ASRB2).</title>
        <authorList>
            <person name="Goker M."/>
            <person name="Teshima H."/>
            <person name="Lapidus A."/>
            <person name="Nolan M."/>
            <person name="Lucas S."/>
            <person name="Hammon N."/>
            <person name="Deshpande S."/>
            <person name="Cheng J.F."/>
            <person name="Tapia R."/>
            <person name="Han C."/>
            <person name="Goodwin L."/>
            <person name="Pitluck S."/>
            <person name="Huntemann M."/>
            <person name="Liolios K."/>
            <person name="Ivanova N."/>
            <person name="Pagani I."/>
            <person name="Mavromatis K."/>
            <person name="Ovchinikova G."/>
            <person name="Pati A."/>
            <person name="Chen A."/>
            <person name="Palaniappan K."/>
            <person name="Land M."/>
            <person name="Hauser L."/>
            <person name="Brambilla E.M."/>
            <person name="Rohde M."/>
            <person name="Spring S."/>
            <person name="Detter J.C."/>
            <person name="Woyke T."/>
            <person name="Bristow J."/>
            <person name="Eisen J.A."/>
            <person name="Markowitz V."/>
            <person name="Hugenholtz P."/>
            <person name="Kyrpides N.C."/>
            <person name="Klenk H.P."/>
        </authorList>
    </citation>
    <scope>NUCLEOTIDE SEQUENCE [LARGE SCALE GENOMIC DNA]</scope>
    <source>
        <strain evidence="3">ATCC 700848 / DSM 11109 / ASRB2</strain>
    </source>
</reference>